<dbReference type="GO" id="GO:0006865">
    <property type="term" value="P:amino acid transport"/>
    <property type="evidence" value="ECO:0007669"/>
    <property type="project" value="UniProtKB-KW"/>
</dbReference>
<evidence type="ECO:0000256" key="5">
    <source>
        <dbReference type="SAM" id="SignalP"/>
    </source>
</evidence>
<dbReference type="Gene3D" id="3.40.50.2300">
    <property type="match status" value="2"/>
</dbReference>
<dbReference type="RefSeq" id="WP_006757919.1">
    <property type="nucleotide sequence ID" value="NZ_ABLK01000045.1"/>
</dbReference>
<name>B1T2D8_9BURK</name>
<comment type="similarity">
    <text evidence="1">Belongs to the leucine-binding protein family.</text>
</comment>
<proteinExistence type="inferred from homology"/>
<organism evidence="7 8">
    <name type="scientific">Burkholderia ambifaria MEX-5</name>
    <dbReference type="NCBI Taxonomy" id="396597"/>
    <lineage>
        <taxon>Bacteria</taxon>
        <taxon>Pseudomonadati</taxon>
        <taxon>Pseudomonadota</taxon>
        <taxon>Betaproteobacteria</taxon>
        <taxon>Burkholderiales</taxon>
        <taxon>Burkholderiaceae</taxon>
        <taxon>Burkholderia</taxon>
        <taxon>Burkholderia cepacia complex</taxon>
    </lineage>
</organism>
<evidence type="ECO:0000256" key="3">
    <source>
        <dbReference type="ARBA" id="ARBA00022729"/>
    </source>
</evidence>
<feature type="signal peptide" evidence="5">
    <location>
        <begin position="1"/>
        <end position="49"/>
    </location>
</feature>
<dbReference type="Proteomes" id="UP000004814">
    <property type="component" value="Unassembled WGS sequence"/>
</dbReference>
<dbReference type="PANTHER" id="PTHR47235:SF1">
    <property type="entry name" value="BLR6548 PROTEIN"/>
    <property type="match status" value="1"/>
</dbReference>
<keyword evidence="3 5" id="KW-0732">Signal</keyword>
<evidence type="ECO:0000313" key="8">
    <source>
        <dbReference type="Proteomes" id="UP000004814"/>
    </source>
</evidence>
<keyword evidence="2" id="KW-0813">Transport</keyword>
<evidence type="ECO:0000259" key="6">
    <source>
        <dbReference type="Pfam" id="PF13458"/>
    </source>
</evidence>
<protein>
    <submittedName>
        <fullName evidence="7">Extracellular ligand-binding receptor</fullName>
    </submittedName>
</protein>
<gene>
    <name evidence="7" type="ORF">BamMEX5DRAFT_1954</name>
</gene>
<dbReference type="EMBL" id="ABLK01000045">
    <property type="protein sequence ID" value="EDT42265.1"/>
    <property type="molecule type" value="Genomic_DNA"/>
</dbReference>
<dbReference type="PRINTS" id="PR00337">
    <property type="entry name" value="LEUILEVALBP"/>
</dbReference>
<dbReference type="InterPro" id="IPR028082">
    <property type="entry name" value="Peripla_BP_I"/>
</dbReference>
<dbReference type="CDD" id="cd19978">
    <property type="entry name" value="PBP1_ABC_ligand_binding-like"/>
    <property type="match status" value="1"/>
</dbReference>
<evidence type="ECO:0000256" key="1">
    <source>
        <dbReference type="ARBA" id="ARBA00010062"/>
    </source>
</evidence>
<evidence type="ECO:0000256" key="4">
    <source>
        <dbReference type="ARBA" id="ARBA00022970"/>
    </source>
</evidence>
<keyword evidence="7" id="KW-0675">Receptor</keyword>
<dbReference type="PATRIC" id="fig|396597.7.peg.6252"/>
<feature type="chain" id="PRO_5002769378" evidence="5">
    <location>
        <begin position="50"/>
        <end position="411"/>
    </location>
</feature>
<reference evidence="7 8" key="1">
    <citation type="submission" date="2008-03" db="EMBL/GenBank/DDBJ databases">
        <title>Sequencing of the draft genome and assembly of Burkholderia ambifaria MEX-5.</title>
        <authorList>
            <consortium name="US DOE Joint Genome Institute (JGI-PGF)"/>
            <person name="Copeland A."/>
            <person name="Lucas S."/>
            <person name="Lapidus A."/>
            <person name="Glavina del Rio T."/>
            <person name="Dalin E."/>
            <person name="Tice H."/>
            <person name="Bruce D."/>
            <person name="Goodwin L."/>
            <person name="Pitluck S."/>
            <person name="Larimer F."/>
            <person name="Land M.L."/>
            <person name="Hauser L."/>
            <person name="Tiedje J."/>
            <person name="Richardson P."/>
        </authorList>
    </citation>
    <scope>NUCLEOTIDE SEQUENCE [LARGE SCALE GENOMIC DNA]</scope>
    <source>
        <strain evidence="7 8">MEX-5</strain>
    </source>
</reference>
<evidence type="ECO:0000256" key="2">
    <source>
        <dbReference type="ARBA" id="ARBA00022448"/>
    </source>
</evidence>
<keyword evidence="4" id="KW-0029">Amino-acid transport</keyword>
<comment type="caution">
    <text evidence="7">The sequence shown here is derived from an EMBL/GenBank/DDBJ whole genome shotgun (WGS) entry which is preliminary data.</text>
</comment>
<accession>B1T2D8</accession>
<dbReference type="SUPFAM" id="SSF53822">
    <property type="entry name" value="Periplasmic binding protein-like I"/>
    <property type="match status" value="1"/>
</dbReference>
<dbReference type="InterPro" id="IPR000709">
    <property type="entry name" value="Leu_Ile_Val-bd"/>
</dbReference>
<dbReference type="Pfam" id="PF13458">
    <property type="entry name" value="Peripla_BP_6"/>
    <property type="match status" value="1"/>
</dbReference>
<feature type="domain" description="Leucine-binding protein" evidence="6">
    <location>
        <begin position="58"/>
        <end position="399"/>
    </location>
</feature>
<dbReference type="InterPro" id="IPR028081">
    <property type="entry name" value="Leu-bd"/>
</dbReference>
<dbReference type="PANTHER" id="PTHR47235">
    <property type="entry name" value="BLR6548 PROTEIN"/>
    <property type="match status" value="1"/>
</dbReference>
<sequence length="411" mass="43618">MDESVSVARMCWGTRCSNVLHGLAGRGCRRTLALVACCAAMAGSGACIAAEPGVSDGTIRLGMVNAQSGNSAGLGRGLLMGAQAVFDDANARGGVHGRKIELVVADDRYEPERTVDGTLEMIERRNVLALFGYVGTPTTTAVLPIVRDAGIPLVGTFSGAMALRRPVTPEVFNIRASYEDETRALVEHLLAHDHAKRFAVFYQDDGFGLAVLAGTRLALQRHGLDVVATGTFRRGTTAVDTGLAAVLEGRPDVVIMVGPYTPVAAFIRAAHREGLNARLASVSFVGTDDLLRLLGEEGNGTLISQVVPLPRNERPVIRDCVRLIEQRFPGEPVGVVHIEGCLDAKVALIGLERAGPTPTRATLKQALETIRHVDLGGLVANLNPDDHQALNDVFLTEIAHGRVTPLDAPAR</sequence>
<dbReference type="AlphaFoldDB" id="B1T2D8"/>
<evidence type="ECO:0000313" key="7">
    <source>
        <dbReference type="EMBL" id="EDT42265.1"/>
    </source>
</evidence>